<dbReference type="PROSITE" id="PS00678">
    <property type="entry name" value="WD_REPEATS_1"/>
    <property type="match status" value="1"/>
</dbReference>
<feature type="repeat" description="WD" evidence="6">
    <location>
        <begin position="304"/>
        <end position="345"/>
    </location>
</feature>
<comment type="subcellular location">
    <subcellularLocation>
        <location evidence="1">Nucleus</location>
        <location evidence="1">Nucleolus</location>
    </subcellularLocation>
</comment>
<dbReference type="InterPro" id="IPR015943">
    <property type="entry name" value="WD40/YVTN_repeat-like_dom_sf"/>
</dbReference>
<protein>
    <recommendedName>
        <fullName evidence="7">BING4 C-terminal domain-containing protein</fullName>
    </recommendedName>
</protein>
<dbReference type="GO" id="GO:0000462">
    <property type="term" value="P:maturation of SSU-rRNA from tricistronic rRNA transcript (SSU-rRNA, 5.8S rRNA, LSU-rRNA)"/>
    <property type="evidence" value="ECO:0007669"/>
    <property type="project" value="TreeGrafter"/>
</dbReference>
<reference evidence="9" key="1">
    <citation type="submission" date="2022-10" db="EMBL/GenBank/DDBJ databases">
        <title>Genome assembly of Pristionchus species.</title>
        <authorList>
            <person name="Yoshida K."/>
            <person name="Sommer R.J."/>
        </authorList>
    </citation>
    <scope>NUCLEOTIDE SEQUENCE [LARGE SCALE GENOMIC DNA]</scope>
    <source>
        <strain evidence="9">RS5460</strain>
    </source>
</reference>
<evidence type="ECO:0000313" key="8">
    <source>
        <dbReference type="EMBL" id="GMR47949.1"/>
    </source>
</evidence>
<keyword evidence="5" id="KW-0539">Nucleus</keyword>
<name>A0AAN5CPD0_9BILA</name>
<dbReference type="InterPro" id="IPR040315">
    <property type="entry name" value="WDR46/Utp7"/>
</dbReference>
<evidence type="ECO:0000256" key="2">
    <source>
        <dbReference type="ARBA" id="ARBA00022552"/>
    </source>
</evidence>
<organism evidence="8 9">
    <name type="scientific">Pristionchus mayeri</name>
    <dbReference type="NCBI Taxonomy" id="1317129"/>
    <lineage>
        <taxon>Eukaryota</taxon>
        <taxon>Metazoa</taxon>
        <taxon>Ecdysozoa</taxon>
        <taxon>Nematoda</taxon>
        <taxon>Chromadorea</taxon>
        <taxon>Rhabditida</taxon>
        <taxon>Rhabditina</taxon>
        <taxon>Diplogasteromorpha</taxon>
        <taxon>Diplogasteroidea</taxon>
        <taxon>Neodiplogasteridae</taxon>
        <taxon>Pristionchus</taxon>
    </lineage>
</organism>
<dbReference type="Proteomes" id="UP001328107">
    <property type="component" value="Unassembled WGS sequence"/>
</dbReference>
<dbReference type="GO" id="GO:0030686">
    <property type="term" value="C:90S preribosome"/>
    <property type="evidence" value="ECO:0007669"/>
    <property type="project" value="TreeGrafter"/>
</dbReference>
<evidence type="ECO:0000256" key="6">
    <source>
        <dbReference type="PROSITE-ProRule" id="PRU00221"/>
    </source>
</evidence>
<keyword evidence="9" id="KW-1185">Reference proteome</keyword>
<keyword evidence="4" id="KW-0677">Repeat</keyword>
<dbReference type="InterPro" id="IPR012952">
    <property type="entry name" value="BING4_C_dom"/>
</dbReference>
<dbReference type="InterPro" id="IPR036322">
    <property type="entry name" value="WD40_repeat_dom_sf"/>
</dbReference>
<dbReference type="EMBL" id="BTRK01000004">
    <property type="protein sequence ID" value="GMR47949.1"/>
    <property type="molecule type" value="Genomic_DNA"/>
</dbReference>
<dbReference type="SMART" id="SM01033">
    <property type="entry name" value="BING4CT"/>
    <property type="match status" value="1"/>
</dbReference>
<evidence type="ECO:0000256" key="5">
    <source>
        <dbReference type="ARBA" id="ARBA00023242"/>
    </source>
</evidence>
<dbReference type="PROSITE" id="PS50082">
    <property type="entry name" value="WD_REPEATS_2"/>
    <property type="match status" value="1"/>
</dbReference>
<feature type="non-terminal residue" evidence="8">
    <location>
        <position position="1"/>
    </location>
</feature>
<evidence type="ECO:0000313" key="9">
    <source>
        <dbReference type="Proteomes" id="UP001328107"/>
    </source>
</evidence>
<dbReference type="PANTHER" id="PTHR14085:SF3">
    <property type="entry name" value="WD REPEAT-CONTAINING PROTEIN 46"/>
    <property type="match status" value="1"/>
</dbReference>
<dbReference type="Gene3D" id="2.130.10.10">
    <property type="entry name" value="YVTN repeat-like/Quinoprotein amine dehydrogenase"/>
    <property type="match status" value="1"/>
</dbReference>
<comment type="caution">
    <text evidence="8">The sequence shown here is derived from an EMBL/GenBank/DDBJ whole genome shotgun (WGS) entry which is preliminary data.</text>
</comment>
<dbReference type="InterPro" id="IPR019775">
    <property type="entry name" value="WD40_repeat_CS"/>
</dbReference>
<keyword evidence="3 6" id="KW-0853">WD repeat</keyword>
<evidence type="ECO:0000256" key="4">
    <source>
        <dbReference type="ARBA" id="ARBA00022737"/>
    </source>
</evidence>
<accession>A0AAN5CPD0</accession>
<feature type="domain" description="BING4 C-terminal" evidence="7">
    <location>
        <begin position="385"/>
        <end position="463"/>
    </location>
</feature>
<dbReference type="FunFam" id="2.130.10.10:FF:000378">
    <property type="entry name" value="U3 small nucleolar RNA-associated protein 7"/>
    <property type="match status" value="1"/>
</dbReference>
<dbReference type="Pfam" id="PF00400">
    <property type="entry name" value="WD40"/>
    <property type="match status" value="1"/>
</dbReference>
<dbReference type="InterPro" id="IPR001680">
    <property type="entry name" value="WD40_rpt"/>
</dbReference>
<dbReference type="Pfam" id="PF08149">
    <property type="entry name" value="BING4CT"/>
    <property type="match status" value="1"/>
</dbReference>
<proteinExistence type="predicted"/>
<evidence type="ECO:0000256" key="1">
    <source>
        <dbReference type="ARBA" id="ARBA00004604"/>
    </source>
</evidence>
<dbReference type="PANTHER" id="PTHR14085">
    <property type="entry name" value="WD-REPEAT PROTEIN BING4"/>
    <property type="match status" value="1"/>
</dbReference>
<dbReference type="PROSITE" id="PS50294">
    <property type="entry name" value="WD_REPEATS_REGION"/>
    <property type="match status" value="1"/>
</dbReference>
<dbReference type="SMART" id="SM00320">
    <property type="entry name" value="WD40"/>
    <property type="match status" value="3"/>
</dbReference>
<evidence type="ECO:0000256" key="3">
    <source>
        <dbReference type="ARBA" id="ARBA00022574"/>
    </source>
</evidence>
<dbReference type="GO" id="GO:0032040">
    <property type="term" value="C:small-subunit processome"/>
    <property type="evidence" value="ECO:0007669"/>
    <property type="project" value="TreeGrafter"/>
</dbReference>
<dbReference type="AlphaFoldDB" id="A0AAN5CPD0"/>
<dbReference type="SUPFAM" id="SSF50978">
    <property type="entry name" value="WD40 repeat-like"/>
    <property type="match status" value="1"/>
</dbReference>
<sequence length="559" mass="62581">IQMSTQIINLSAQDETSGTTEGRMKWKIYKALKKEDRKRKAKDDHLPEQVNVSHARLERHKTDALKLDPRMLKSAFHRKKFAAKKKIIEEGIEKNARAEILNVEEDGFLDTEDGECSYNIGQKEIAQSVDVASATKSFGLLLPQFGPYRLNYSSNGRFLVLGGRKGHVAALDWQTKKLLFETNVLEKVNDIQFLHTETMLAVAQKNYSYIYDNTGTELHCLKNLFGVERLAFLPRHFLLVGSTKTSYLHWLDVSVGAIVSSTLTRSGPLDVMTVNPANAIIHTGHHNGTIALWSPNVKEPLVRVLAHHSSLRGIAVDPNGVYMYSTAVDQKLRVWDLRMHRQLHSYSLPHGLNEVAVSQKGLVACGIGNTVQIFKDVSTGICAQPYLVHKPGGLISNLEFVPFEDVLGVGHGGGFASMLVPGAGEANVDALRNNPYETKKQRREREVKQLLDKISPDLISLDPNEINRVNTEALEEDIQKKQSVLWVKEPTIEFTPRHKMRGRGGGVDGARVKQIVKGEDRLQKNKEKGEIFNQVFGTDEAEESGLNKSVLDRFVKKKK</sequence>
<keyword evidence="2" id="KW-0698">rRNA processing</keyword>
<evidence type="ECO:0000259" key="7">
    <source>
        <dbReference type="SMART" id="SM01033"/>
    </source>
</evidence>
<gene>
    <name evidence="8" type="ORF">PMAYCL1PPCAC_18144</name>
</gene>